<evidence type="ECO:0000256" key="3">
    <source>
        <dbReference type="SAM" id="MobiDB-lite"/>
    </source>
</evidence>
<sequence length="195" mass="21888">VMLPGRGGQKPVWLPIDSKFPLEDYLRLQEAMDAGDTDGIEKAVKGLQTAIIKAAKDIRAKYIAPPHTTEFGVLFLPSEGLYAEALRSTKVEDELRRLRIVLAGPTTITALLHAWRMGFQTLAIEQRTSELWDILSATKDEFISFAKELASLKKQLHTALGTVEKTEKRTETMEETLRDVEERPLDTNQLVTTQP</sequence>
<feature type="compositionally biased region" description="Basic and acidic residues" evidence="3">
    <location>
        <begin position="166"/>
        <end position="185"/>
    </location>
</feature>
<keyword evidence="1" id="KW-0175">Coiled coil</keyword>
<accession>A0A382JCY8</accession>
<dbReference type="Pfam" id="PF02646">
    <property type="entry name" value="RmuC"/>
    <property type="match status" value="1"/>
</dbReference>
<proteinExistence type="predicted"/>
<dbReference type="PANTHER" id="PTHR30563">
    <property type="entry name" value="DNA RECOMBINATION PROTEIN RMUC"/>
    <property type="match status" value="1"/>
</dbReference>
<name>A0A382JCY8_9ZZZZ</name>
<gene>
    <name evidence="4" type="ORF">METZ01_LOCUS262864</name>
</gene>
<dbReference type="PANTHER" id="PTHR30563:SF0">
    <property type="entry name" value="DNA RECOMBINATION PROTEIN RMUC"/>
    <property type="match status" value="1"/>
</dbReference>
<evidence type="ECO:0008006" key="5">
    <source>
        <dbReference type="Google" id="ProtNLM"/>
    </source>
</evidence>
<evidence type="ECO:0000313" key="4">
    <source>
        <dbReference type="EMBL" id="SVC10010.1"/>
    </source>
</evidence>
<protein>
    <recommendedName>
        <fullName evidence="5">DNA recombination protein RmuC</fullName>
    </recommendedName>
</protein>
<dbReference type="EMBL" id="UINC01073539">
    <property type="protein sequence ID" value="SVC10010.1"/>
    <property type="molecule type" value="Genomic_DNA"/>
</dbReference>
<organism evidence="4">
    <name type="scientific">marine metagenome</name>
    <dbReference type="NCBI Taxonomy" id="408172"/>
    <lineage>
        <taxon>unclassified sequences</taxon>
        <taxon>metagenomes</taxon>
        <taxon>ecological metagenomes</taxon>
    </lineage>
</organism>
<evidence type="ECO:0000256" key="2">
    <source>
        <dbReference type="ARBA" id="ARBA00023172"/>
    </source>
</evidence>
<feature type="compositionally biased region" description="Polar residues" evidence="3">
    <location>
        <begin position="186"/>
        <end position="195"/>
    </location>
</feature>
<feature type="region of interest" description="Disordered" evidence="3">
    <location>
        <begin position="166"/>
        <end position="195"/>
    </location>
</feature>
<keyword evidence="2" id="KW-0233">DNA recombination</keyword>
<dbReference type="GO" id="GO:0006310">
    <property type="term" value="P:DNA recombination"/>
    <property type="evidence" value="ECO:0007669"/>
    <property type="project" value="UniProtKB-KW"/>
</dbReference>
<evidence type="ECO:0000256" key="1">
    <source>
        <dbReference type="ARBA" id="ARBA00023054"/>
    </source>
</evidence>
<dbReference type="InterPro" id="IPR003798">
    <property type="entry name" value="DNA_recombination_RmuC"/>
</dbReference>
<reference evidence="4" key="1">
    <citation type="submission" date="2018-05" db="EMBL/GenBank/DDBJ databases">
        <authorList>
            <person name="Lanie J.A."/>
            <person name="Ng W.-L."/>
            <person name="Kazmierczak K.M."/>
            <person name="Andrzejewski T.M."/>
            <person name="Davidsen T.M."/>
            <person name="Wayne K.J."/>
            <person name="Tettelin H."/>
            <person name="Glass J.I."/>
            <person name="Rusch D."/>
            <person name="Podicherti R."/>
            <person name="Tsui H.-C.T."/>
            <person name="Winkler M.E."/>
        </authorList>
    </citation>
    <scope>NUCLEOTIDE SEQUENCE</scope>
</reference>
<feature type="non-terminal residue" evidence="4">
    <location>
        <position position="1"/>
    </location>
</feature>
<dbReference type="AlphaFoldDB" id="A0A382JCY8"/>